<evidence type="ECO:0000313" key="2">
    <source>
        <dbReference type="Proteomes" id="UP000054776"/>
    </source>
</evidence>
<protein>
    <submittedName>
        <fullName evidence="1">Uncharacterized protein</fullName>
    </submittedName>
</protein>
<gene>
    <name evidence="1" type="ORF">T01_148</name>
</gene>
<dbReference type="OrthoDB" id="10425594at2759"/>
<dbReference type="AlphaFoldDB" id="A0A0V0YS39"/>
<dbReference type="Proteomes" id="UP000054776">
    <property type="component" value="Unassembled WGS sequence"/>
</dbReference>
<proteinExistence type="predicted"/>
<feature type="non-terminal residue" evidence="1">
    <location>
        <position position="1"/>
    </location>
</feature>
<dbReference type="InParanoid" id="A0A0V0YS39"/>
<keyword evidence="2" id="KW-1185">Reference proteome</keyword>
<evidence type="ECO:0000313" key="1">
    <source>
        <dbReference type="EMBL" id="KRY03086.1"/>
    </source>
</evidence>
<accession>A0A0V0YS39</accession>
<name>A0A0V0YS39_TRISP</name>
<comment type="caution">
    <text evidence="1">The sequence shown here is derived from an EMBL/GenBank/DDBJ whole genome shotgun (WGS) entry which is preliminary data.</text>
</comment>
<dbReference type="EMBL" id="JYDH01005502">
    <property type="protein sequence ID" value="KRY03086.1"/>
    <property type="molecule type" value="Genomic_DNA"/>
</dbReference>
<reference evidence="1 2" key="1">
    <citation type="submission" date="2015-01" db="EMBL/GenBank/DDBJ databases">
        <title>Evolution of Trichinella species and genotypes.</title>
        <authorList>
            <person name="Korhonen P.K."/>
            <person name="Edoardo P."/>
            <person name="Giuseppe L.R."/>
            <person name="Gasser R.B."/>
        </authorList>
    </citation>
    <scope>NUCLEOTIDE SEQUENCE [LARGE SCALE GENOMIC DNA]</scope>
    <source>
        <strain evidence="1">ISS3</strain>
    </source>
</reference>
<organism evidence="1 2">
    <name type="scientific">Trichinella spiralis</name>
    <name type="common">Trichina worm</name>
    <dbReference type="NCBI Taxonomy" id="6334"/>
    <lineage>
        <taxon>Eukaryota</taxon>
        <taxon>Metazoa</taxon>
        <taxon>Ecdysozoa</taxon>
        <taxon>Nematoda</taxon>
        <taxon>Enoplea</taxon>
        <taxon>Dorylaimia</taxon>
        <taxon>Trichinellida</taxon>
        <taxon>Trichinellidae</taxon>
        <taxon>Trichinella</taxon>
    </lineage>
</organism>
<sequence length="48" mass="5404">LKKTLLELPLLGSEQGGRPLVPQPGEEMVSCENMDFDHLRWLGSRRAV</sequence>